<evidence type="ECO:0000256" key="1">
    <source>
        <dbReference type="ARBA" id="ARBA00004496"/>
    </source>
</evidence>
<dbReference type="Gene3D" id="3.40.930.10">
    <property type="entry name" value="Mannitol-specific EII, Chain A"/>
    <property type="match status" value="1"/>
</dbReference>
<dbReference type="InterPro" id="IPR002178">
    <property type="entry name" value="PTS_EIIA_type-2_dom"/>
</dbReference>
<dbReference type="RefSeq" id="WP_034568187.1">
    <property type="nucleotide sequence ID" value="NZ_JQBS01000001.1"/>
</dbReference>
<dbReference type="PROSITE" id="PS51099">
    <property type="entry name" value="PTS_EIIB_TYPE_2"/>
    <property type="match status" value="1"/>
</dbReference>
<evidence type="ECO:0000256" key="8">
    <source>
        <dbReference type="ARBA" id="ARBA00037387"/>
    </source>
</evidence>
<dbReference type="SUPFAM" id="SSF63520">
    <property type="entry name" value="PTS-regulatory domain, PRD"/>
    <property type="match status" value="1"/>
</dbReference>
<accession>A0A0R2I699</accession>
<dbReference type="SUPFAM" id="SSF55804">
    <property type="entry name" value="Phoshotransferase/anion transport protein"/>
    <property type="match status" value="1"/>
</dbReference>
<evidence type="ECO:0000259" key="11">
    <source>
        <dbReference type="PROSITE" id="PS51094"/>
    </source>
</evidence>
<keyword evidence="4" id="KW-0597">Phosphoprotein</keyword>
<comment type="caution">
    <text evidence="14">The sequence shown here is derived from an EMBL/GenBank/DDBJ whole genome shotgun (WGS) entry which is preliminary data.</text>
</comment>
<comment type="subcellular location">
    <subcellularLocation>
        <location evidence="1">Cytoplasm</location>
    </subcellularLocation>
</comment>
<evidence type="ECO:0000313" key="15">
    <source>
        <dbReference type="Proteomes" id="UP000051658"/>
    </source>
</evidence>
<dbReference type="PROSITE" id="PS51372">
    <property type="entry name" value="PRD_2"/>
    <property type="match status" value="1"/>
</dbReference>
<dbReference type="AlphaFoldDB" id="A0A0R2I699"/>
<dbReference type="PATRIC" id="fig|1449336.4.peg.1305"/>
<dbReference type="GO" id="GO:0016301">
    <property type="term" value="F:kinase activity"/>
    <property type="evidence" value="ECO:0007669"/>
    <property type="project" value="UniProtKB-KW"/>
</dbReference>
<reference evidence="14 15" key="1">
    <citation type="journal article" date="2015" name="Genome Announc.">
        <title>Expanding the biotechnology potential of lactobacilli through comparative genomics of 213 strains and associated genera.</title>
        <authorList>
            <person name="Sun Z."/>
            <person name="Harris H.M."/>
            <person name="McCann A."/>
            <person name="Guo C."/>
            <person name="Argimon S."/>
            <person name="Zhang W."/>
            <person name="Yang X."/>
            <person name="Jeffery I.B."/>
            <person name="Cooney J.C."/>
            <person name="Kagawa T.F."/>
            <person name="Liu W."/>
            <person name="Song Y."/>
            <person name="Salvetti E."/>
            <person name="Wrobel A."/>
            <person name="Rasinkangas P."/>
            <person name="Parkhill J."/>
            <person name="Rea M.C."/>
            <person name="O'Sullivan O."/>
            <person name="Ritari J."/>
            <person name="Douillard F.P."/>
            <person name="Paul Ross R."/>
            <person name="Yang R."/>
            <person name="Briner A.E."/>
            <person name="Felis G.E."/>
            <person name="de Vos W.M."/>
            <person name="Barrangou R."/>
            <person name="Klaenhammer T.R."/>
            <person name="Caufield P.W."/>
            <person name="Cui Y."/>
            <person name="Zhang H."/>
            <person name="O'Toole P.W."/>
        </authorList>
    </citation>
    <scope>NUCLEOTIDE SEQUENCE [LARGE SCALE GENOMIC DNA]</scope>
    <source>
        <strain evidence="14 15">DSM 20623</strain>
    </source>
</reference>
<evidence type="ECO:0000256" key="3">
    <source>
        <dbReference type="ARBA" id="ARBA00022490"/>
    </source>
</evidence>
<dbReference type="Gene3D" id="1.10.1790.10">
    <property type="entry name" value="PRD domain"/>
    <property type="match status" value="1"/>
</dbReference>
<feature type="domain" description="PTS EIIB type-2" evidence="12">
    <location>
        <begin position="395"/>
        <end position="483"/>
    </location>
</feature>
<proteinExistence type="predicted"/>
<dbReference type="Gene3D" id="3.40.50.2300">
    <property type="match status" value="1"/>
</dbReference>
<evidence type="ECO:0000256" key="2">
    <source>
        <dbReference type="ARBA" id="ARBA00022448"/>
    </source>
</evidence>
<keyword evidence="6" id="KW-0598">Phosphotransferase system</keyword>
<keyword evidence="5" id="KW-0808">Transferase</keyword>
<evidence type="ECO:0000259" key="13">
    <source>
        <dbReference type="PROSITE" id="PS51372"/>
    </source>
</evidence>
<dbReference type="InterPro" id="IPR011608">
    <property type="entry name" value="PRD"/>
</dbReference>
<keyword evidence="15" id="KW-1185">Reference proteome</keyword>
<dbReference type="GeneID" id="89589778"/>
<keyword evidence="3" id="KW-0963">Cytoplasm</keyword>
<dbReference type="InterPro" id="IPR051351">
    <property type="entry name" value="Ascorbate-PTS_EIIA_comp"/>
</dbReference>
<gene>
    <name evidence="14" type="ORF">IV74_GL001280</name>
</gene>
<name>A0A0R2I699_CARDV</name>
<keyword evidence="2" id="KW-0813">Transport</keyword>
<dbReference type="GO" id="GO:0005737">
    <property type="term" value="C:cytoplasm"/>
    <property type="evidence" value="ECO:0007669"/>
    <property type="project" value="UniProtKB-SubCell"/>
</dbReference>
<dbReference type="GO" id="GO:0009401">
    <property type="term" value="P:phosphoenolpyruvate-dependent sugar phosphotransferase system"/>
    <property type="evidence" value="ECO:0007669"/>
    <property type="project" value="UniProtKB-KW"/>
</dbReference>
<dbReference type="EMBL" id="JQBS01000001">
    <property type="protein sequence ID" value="KRN58021.1"/>
    <property type="molecule type" value="Genomic_DNA"/>
</dbReference>
<evidence type="ECO:0000256" key="9">
    <source>
        <dbReference type="ARBA" id="ARBA00041175"/>
    </source>
</evidence>
<feature type="domain" description="PTS EIIA type-2" evidence="11">
    <location>
        <begin position="533"/>
        <end position="680"/>
    </location>
</feature>
<dbReference type="Proteomes" id="UP000051658">
    <property type="component" value="Unassembled WGS sequence"/>
</dbReference>
<dbReference type="Pfam" id="PF00874">
    <property type="entry name" value="PRD"/>
    <property type="match status" value="1"/>
</dbReference>
<dbReference type="PANTHER" id="PTHR36203">
    <property type="entry name" value="ASCORBATE-SPECIFIC PTS SYSTEM EIIA COMPONENT"/>
    <property type="match status" value="1"/>
</dbReference>
<dbReference type="eggNOG" id="COG3711">
    <property type="taxonomic scope" value="Bacteria"/>
</dbReference>
<dbReference type="InterPro" id="IPR016152">
    <property type="entry name" value="PTrfase/Anion_transptr"/>
</dbReference>
<dbReference type="eggNOG" id="COG1762">
    <property type="taxonomic scope" value="Bacteria"/>
</dbReference>
<dbReference type="InterPro" id="IPR013011">
    <property type="entry name" value="PTS_EIIB_2"/>
</dbReference>
<evidence type="ECO:0000256" key="4">
    <source>
        <dbReference type="ARBA" id="ARBA00022553"/>
    </source>
</evidence>
<dbReference type="PROSITE" id="PS51094">
    <property type="entry name" value="PTS_EIIA_TYPE_2"/>
    <property type="match status" value="1"/>
</dbReference>
<dbReference type="PANTHER" id="PTHR36203:SF1">
    <property type="entry name" value="ASCORBATE-SPECIFIC PTS SYSTEM EIIA COMPONENT"/>
    <property type="match status" value="1"/>
</dbReference>
<organism evidence="14 15">
    <name type="scientific">Carnobacterium divergens DSM 20623</name>
    <dbReference type="NCBI Taxonomy" id="1449336"/>
    <lineage>
        <taxon>Bacteria</taxon>
        <taxon>Bacillati</taxon>
        <taxon>Bacillota</taxon>
        <taxon>Bacilli</taxon>
        <taxon>Lactobacillales</taxon>
        <taxon>Carnobacteriaceae</taxon>
        <taxon>Carnobacterium</taxon>
    </lineage>
</organism>
<dbReference type="GO" id="GO:0006355">
    <property type="term" value="P:regulation of DNA-templated transcription"/>
    <property type="evidence" value="ECO:0007669"/>
    <property type="project" value="InterPro"/>
</dbReference>
<protein>
    <recommendedName>
        <fullName evidence="9">Ascorbate-specific PTS system EIIA component</fullName>
    </recommendedName>
    <alternativeName>
        <fullName evidence="10">Ascorbate-specific phosphotransferase enzyme IIA component</fullName>
    </alternativeName>
</protein>
<dbReference type="Pfam" id="PF00359">
    <property type="entry name" value="PTS_EIIA_2"/>
    <property type="match status" value="1"/>
</dbReference>
<feature type="domain" description="PRD" evidence="13">
    <location>
        <begin position="284"/>
        <end position="391"/>
    </location>
</feature>
<comment type="function">
    <text evidence="8">The phosphoenolpyruvate-dependent sugar phosphotransferase system (sugar PTS), a major carbohydrate active transport system, catalyzes the phosphorylation of incoming sugar substrates concomitantly with their translocation across the cell membrane. The enzyme II UlaABC PTS system is involved in ascorbate transport.</text>
</comment>
<dbReference type="CDD" id="cd05568">
    <property type="entry name" value="PTS_IIB_bgl_like"/>
    <property type="match status" value="1"/>
</dbReference>
<dbReference type="GO" id="GO:0008982">
    <property type="term" value="F:protein-N(PI)-phosphohistidine-sugar phosphotransferase activity"/>
    <property type="evidence" value="ECO:0007669"/>
    <property type="project" value="InterPro"/>
</dbReference>
<sequence length="684" mass="79470">MLTNEIVTFIDSLMEHDHVSVNAFSRKQSISKKKAHYEIQQANMELSNLQLPTIQLVQGKIMIPEGLKREWSNEQKQLNHRDVLMQEERIYLIILYTFIKKEPISHSHYQDLMQLSKSSVILDLKKVRQLCQTNKVAFNYSRSEGYDFQGTEMDIRKLAEYSLGKLLQLSIGEWMIQLIFSNWQITLPIDSISERLYQMAKSYKVEFVSERIKEFLFLLCFLIERESVNEPLFSEVERHFIQSQPLYELGEKLAIEFFQDESENEAIFVTVHLLSALQGTQQFYKDETLLKVTYDIINRVQMITGNNFADKKELQLSLYEHLVPAYFRILFDIHLENPYAKQIMTEYEELYYLVSKGLLPFEELLNKPIPANELAYFTIHFGGQLKRNQPISRTLKALSICPNGISSSLIMNHQLEELFPMIQFNRIHDLKQAKQINEQEYDMVFSTTYFHTTKKLYLSTPMLNYVEQEILKRKVFDDFAIEAVNKSIEVSNLIKIIARNATIHHEKELYEALSRSIYGAGLNQLSGGKVLTELLEERFIQFSDQKLEWQDAIALAAKPLREAGYITDQYITSMIDNVHDMGAYIVLAPKTAVPHSRPEDGVKELGISLLHLETAVDFNLGEEQDDDRQVQLIFVLAAVDSVGHLTALKQLSEILEDEEKIDALIETKDPTTMYKKIKQIIEKQ</sequence>
<dbReference type="InterPro" id="IPR036634">
    <property type="entry name" value="PRD_sf"/>
</dbReference>
<evidence type="ECO:0000256" key="10">
    <source>
        <dbReference type="ARBA" id="ARBA00042072"/>
    </source>
</evidence>
<evidence type="ECO:0000313" key="14">
    <source>
        <dbReference type="EMBL" id="KRN58021.1"/>
    </source>
</evidence>
<evidence type="ECO:0000259" key="12">
    <source>
        <dbReference type="PROSITE" id="PS51099"/>
    </source>
</evidence>
<evidence type="ECO:0000256" key="7">
    <source>
        <dbReference type="ARBA" id="ARBA00022777"/>
    </source>
</evidence>
<evidence type="ECO:0000256" key="5">
    <source>
        <dbReference type="ARBA" id="ARBA00022679"/>
    </source>
</evidence>
<evidence type="ECO:0000256" key="6">
    <source>
        <dbReference type="ARBA" id="ARBA00022683"/>
    </source>
</evidence>
<keyword evidence="7" id="KW-0418">Kinase</keyword>